<protein>
    <submittedName>
        <fullName evidence="1">Uncharacterized protein</fullName>
    </submittedName>
</protein>
<name>A0ACB7EVQ9_NIBAL</name>
<evidence type="ECO:0000313" key="2">
    <source>
        <dbReference type="Proteomes" id="UP000805704"/>
    </source>
</evidence>
<dbReference type="Proteomes" id="UP000805704">
    <property type="component" value="Chromosome 21"/>
</dbReference>
<reference evidence="1" key="1">
    <citation type="submission" date="2020-04" db="EMBL/GenBank/DDBJ databases">
        <title>A chromosome-scale assembly and high-density genetic map of the yellow drum (Nibea albiflora) genome.</title>
        <authorList>
            <person name="Xu D."/>
            <person name="Zhang W."/>
            <person name="Chen R."/>
            <person name="Tan P."/>
            <person name="Wang L."/>
            <person name="Song H."/>
            <person name="Tian L."/>
            <person name="Zhu Q."/>
            <person name="Wang B."/>
        </authorList>
    </citation>
    <scope>NUCLEOTIDE SEQUENCE</scope>
    <source>
        <strain evidence="1">ZJHYS-2018</strain>
    </source>
</reference>
<evidence type="ECO:0000313" key="1">
    <source>
        <dbReference type="EMBL" id="KAG8005982.1"/>
    </source>
</evidence>
<proteinExistence type="predicted"/>
<gene>
    <name evidence="1" type="ORF">GBF38_005070</name>
</gene>
<organism evidence="1 2">
    <name type="scientific">Nibea albiflora</name>
    <name type="common">Yellow drum</name>
    <name type="synonym">Corvina albiflora</name>
    <dbReference type="NCBI Taxonomy" id="240163"/>
    <lineage>
        <taxon>Eukaryota</taxon>
        <taxon>Metazoa</taxon>
        <taxon>Chordata</taxon>
        <taxon>Craniata</taxon>
        <taxon>Vertebrata</taxon>
        <taxon>Euteleostomi</taxon>
        <taxon>Actinopterygii</taxon>
        <taxon>Neopterygii</taxon>
        <taxon>Teleostei</taxon>
        <taxon>Neoteleostei</taxon>
        <taxon>Acanthomorphata</taxon>
        <taxon>Eupercaria</taxon>
        <taxon>Sciaenidae</taxon>
        <taxon>Nibea</taxon>
    </lineage>
</organism>
<comment type="caution">
    <text evidence="1">The sequence shown here is derived from an EMBL/GenBank/DDBJ whole genome shotgun (WGS) entry which is preliminary data.</text>
</comment>
<accession>A0ACB7EVQ9</accession>
<dbReference type="EMBL" id="CM024809">
    <property type="protein sequence ID" value="KAG8005982.1"/>
    <property type="molecule type" value="Genomic_DNA"/>
</dbReference>
<sequence>MKESDQTKDNPLTWDFDQPWSSFLKPAAQLCLNTLDFSDLWDEEDSTEDEGTNSTNHQRVSKALQGPPAPPPLPPSSSPSTCPAFALHLQ</sequence>
<keyword evidence="2" id="KW-1185">Reference proteome</keyword>